<dbReference type="GO" id="GO:0060271">
    <property type="term" value="P:cilium assembly"/>
    <property type="evidence" value="ECO:0007669"/>
    <property type="project" value="InterPro"/>
</dbReference>
<dbReference type="InterPro" id="IPR033545">
    <property type="entry name" value="CEP89"/>
</dbReference>
<dbReference type="Proteomes" id="UP000681722">
    <property type="component" value="Unassembled WGS sequence"/>
</dbReference>
<keyword evidence="1" id="KW-0175">Coiled coil</keyword>
<dbReference type="EMBL" id="CAJNOQ010001091">
    <property type="protein sequence ID" value="CAF0867193.1"/>
    <property type="molecule type" value="Genomic_DNA"/>
</dbReference>
<feature type="coiled-coil region" evidence="1">
    <location>
        <begin position="481"/>
        <end position="508"/>
    </location>
</feature>
<feature type="compositionally biased region" description="Acidic residues" evidence="2">
    <location>
        <begin position="82"/>
        <end position="91"/>
    </location>
</feature>
<dbReference type="EMBL" id="CAJOBC010001092">
    <property type="protein sequence ID" value="CAF3654691.1"/>
    <property type="molecule type" value="Genomic_DNA"/>
</dbReference>
<dbReference type="AlphaFoldDB" id="A0A813WWV3"/>
<reference evidence="3" key="1">
    <citation type="submission" date="2021-02" db="EMBL/GenBank/DDBJ databases">
        <authorList>
            <person name="Nowell W R."/>
        </authorList>
    </citation>
    <scope>NUCLEOTIDE SEQUENCE</scope>
</reference>
<feature type="region of interest" description="Disordered" evidence="2">
    <location>
        <begin position="60"/>
        <end position="91"/>
    </location>
</feature>
<feature type="coiled-coil region" evidence="1">
    <location>
        <begin position="754"/>
        <end position="824"/>
    </location>
</feature>
<name>A0A813WWV3_9BILA</name>
<dbReference type="GO" id="GO:0005814">
    <property type="term" value="C:centriole"/>
    <property type="evidence" value="ECO:0007669"/>
    <property type="project" value="InterPro"/>
</dbReference>
<dbReference type="GO" id="GO:0045202">
    <property type="term" value="C:synapse"/>
    <property type="evidence" value="ECO:0007669"/>
    <property type="project" value="GOC"/>
</dbReference>
<evidence type="ECO:0008006" key="6">
    <source>
        <dbReference type="Google" id="ProtNLM"/>
    </source>
</evidence>
<protein>
    <recommendedName>
        <fullName evidence="6">Centrosomal protein of 89 kDa</fullName>
    </recommendedName>
</protein>
<keyword evidence="5" id="KW-1185">Reference proteome</keyword>
<dbReference type="GO" id="GO:0007268">
    <property type="term" value="P:chemical synaptic transmission"/>
    <property type="evidence" value="ECO:0007669"/>
    <property type="project" value="InterPro"/>
</dbReference>
<dbReference type="PANTHER" id="PTHR36170">
    <property type="entry name" value="CENTROSOMAL PROTEIN OF 89 KDA"/>
    <property type="match status" value="1"/>
</dbReference>
<evidence type="ECO:0000313" key="3">
    <source>
        <dbReference type="EMBL" id="CAF0867193.1"/>
    </source>
</evidence>
<feature type="coiled-coil region" evidence="1">
    <location>
        <begin position="590"/>
        <end position="637"/>
    </location>
</feature>
<accession>A0A813WWV3</accession>
<comment type="caution">
    <text evidence="3">The sequence shown here is derived from an EMBL/GenBank/DDBJ whole genome shotgun (WGS) entry which is preliminary data.</text>
</comment>
<dbReference type="OrthoDB" id="6622877at2759"/>
<evidence type="ECO:0000256" key="2">
    <source>
        <dbReference type="SAM" id="MobiDB-lite"/>
    </source>
</evidence>
<feature type="coiled-coil region" evidence="1">
    <location>
        <begin position="304"/>
        <end position="338"/>
    </location>
</feature>
<evidence type="ECO:0000313" key="5">
    <source>
        <dbReference type="Proteomes" id="UP000663829"/>
    </source>
</evidence>
<feature type="coiled-coil region" evidence="1">
    <location>
        <begin position="663"/>
        <end position="704"/>
    </location>
</feature>
<proteinExistence type="predicted"/>
<dbReference type="GO" id="GO:0097539">
    <property type="term" value="C:ciliary transition fiber"/>
    <property type="evidence" value="ECO:0007669"/>
    <property type="project" value="TreeGrafter"/>
</dbReference>
<evidence type="ECO:0000313" key="4">
    <source>
        <dbReference type="EMBL" id="CAF3654691.1"/>
    </source>
</evidence>
<dbReference type="PANTHER" id="PTHR36170:SF1">
    <property type="entry name" value="CENTROSOMAL PROTEIN OF 89 KDA"/>
    <property type="match status" value="1"/>
</dbReference>
<feature type="coiled-coil region" evidence="1">
    <location>
        <begin position="369"/>
        <end position="432"/>
    </location>
</feature>
<gene>
    <name evidence="3" type="ORF">GPM918_LOCUS6903</name>
    <name evidence="4" type="ORF">SRO942_LOCUS6905</name>
</gene>
<evidence type="ECO:0000256" key="1">
    <source>
        <dbReference type="SAM" id="Coils"/>
    </source>
</evidence>
<sequence length="850" mass="97571">MPTRTRPDPHIASAIIPAASVVSVPAVGNIFPQQKTRGGEEWGPLSSTLLRASLTSSLLTSQDLERNAPPVVTSSMMGNGESSDEESDIDENIDERQQLRAQNREPFYAPNIRSATPRSATLSDIERRAMGHITDEETSAANSSSRQVSGVGDTKHSLNALVKVTPVLNPKQALLDELSSADEKSLQPAVVTVTRQSVLNLASSVPLNQSTTNQKASTIMRSEQLLETKSSTRSSFDMQGSGKSLSVTFREPVHETFEAETESLSKQSSHSAAYTPATVFSMPNDAVQDRIEIIPPPREYQLDINELERKYNGQIEQNTLLNEQVHKLQQSNSEQRRRYDDLFNRLQDTQNISQRDLSDLLRQSGRDQIRDLDSLNKTLQSRCAQLEKELDEIREKNSSQSQSGIRELKNENHQLKDYVHRLNAALSELQSQYPPASYKKGMEKEQKKLMQTGLPMKGPTPSWLLNQKFLAPLFICYDEKLREKDEFLKKIQTQLRDLSNQVKVISQENLTMHEKLSKSTINDGTHLSDVDHIKKQAYLVLEENKVLQEQLEFQTNRLTDVQKSQIQEVSKLTKRLLLIESERTETDKNLETVRLKNQDLTRRYEQLMVANDHRINVDEHVREISEMKRLTDELSEKHASEMHLLLRRVQDAESSKKIVSLKLTDSKSEIERLKGEMRALKKINRKFQLRIQNFEKKLEIQQIKEQKTLSVLAKVTDEADHIKLERDTYHSMAKAKEEDMNKNQARILDESVKLARLEEKLEVYKGKTKEKVTEVQEQMKKQHENLKLRNLEQEQRIQQLLSLLNEKQVLVDDLYSEKRNLEVELETIWQTTTADNLRMREQLIEMKVAS</sequence>
<dbReference type="GO" id="GO:0007005">
    <property type="term" value="P:mitochondrion organization"/>
    <property type="evidence" value="ECO:0007669"/>
    <property type="project" value="InterPro"/>
</dbReference>
<organism evidence="3 5">
    <name type="scientific">Didymodactylos carnosus</name>
    <dbReference type="NCBI Taxonomy" id="1234261"/>
    <lineage>
        <taxon>Eukaryota</taxon>
        <taxon>Metazoa</taxon>
        <taxon>Spiralia</taxon>
        <taxon>Gnathifera</taxon>
        <taxon>Rotifera</taxon>
        <taxon>Eurotatoria</taxon>
        <taxon>Bdelloidea</taxon>
        <taxon>Philodinida</taxon>
        <taxon>Philodinidae</taxon>
        <taxon>Didymodactylos</taxon>
    </lineage>
</organism>
<dbReference type="Proteomes" id="UP000663829">
    <property type="component" value="Unassembled WGS sequence"/>
</dbReference>